<gene>
    <name evidence="2" type="ORF">Tci_059296</name>
</gene>
<sequence length="341" mass="37271">MSSNPTLRDGTWSFELEGGSGGRGVKEKHIGLGNDTAKANVMMAHVVDETVVTFRNTKGTKDENLGQSVTPITTISPNTSCVPITVHESPTTGNSTLIRLGSMSYAKLFTGEPSRKSVNFRIFIALGGNGADMKMWNPYVILQKEDVVNVQVWVKLYGVPMMVFSNDSLSVIATKIGTFLMLDSYTSDMYMQSWGRPVTNKNGANTSGKKKQAKIPRQAVSNSNPFDARNSIANDDDLGTNSSLARKGVASSSTNTTPIAERIDKIKRQMIEGKVLLVDDDGKSLPMVVSMVNANSHNEVEEVFDEHSTFMASTCLKCGSDSGYDTNSLWEQWKEVKRDDD</sequence>
<reference evidence="2" key="1">
    <citation type="journal article" date="2019" name="Sci. Rep.">
        <title>Draft genome of Tanacetum cinerariifolium, the natural source of mosquito coil.</title>
        <authorList>
            <person name="Yamashiro T."/>
            <person name="Shiraishi A."/>
            <person name="Satake H."/>
            <person name="Nakayama K."/>
        </authorList>
    </citation>
    <scope>NUCLEOTIDE SEQUENCE</scope>
</reference>
<comment type="caution">
    <text evidence="2">The sequence shown here is derived from an EMBL/GenBank/DDBJ whole genome shotgun (WGS) entry which is preliminary data.</text>
</comment>
<protein>
    <submittedName>
        <fullName evidence="2">Uncharacterized protein</fullName>
    </submittedName>
</protein>
<accession>A0A6L2NM00</accession>
<dbReference type="AlphaFoldDB" id="A0A6L2NM00"/>
<feature type="region of interest" description="Disordered" evidence="1">
    <location>
        <begin position="1"/>
        <end position="25"/>
    </location>
</feature>
<proteinExistence type="predicted"/>
<evidence type="ECO:0000256" key="1">
    <source>
        <dbReference type="SAM" id="MobiDB-lite"/>
    </source>
</evidence>
<dbReference type="EMBL" id="BKCJ010009515">
    <property type="protein sequence ID" value="GEU87318.1"/>
    <property type="molecule type" value="Genomic_DNA"/>
</dbReference>
<name>A0A6L2NM00_TANCI</name>
<feature type="region of interest" description="Disordered" evidence="1">
    <location>
        <begin position="197"/>
        <end position="256"/>
    </location>
</feature>
<feature type="compositionally biased region" description="Polar residues" evidence="1">
    <location>
        <begin position="239"/>
        <end position="256"/>
    </location>
</feature>
<evidence type="ECO:0000313" key="2">
    <source>
        <dbReference type="EMBL" id="GEU87318.1"/>
    </source>
</evidence>
<organism evidence="2">
    <name type="scientific">Tanacetum cinerariifolium</name>
    <name type="common">Dalmatian daisy</name>
    <name type="synonym">Chrysanthemum cinerariifolium</name>
    <dbReference type="NCBI Taxonomy" id="118510"/>
    <lineage>
        <taxon>Eukaryota</taxon>
        <taxon>Viridiplantae</taxon>
        <taxon>Streptophyta</taxon>
        <taxon>Embryophyta</taxon>
        <taxon>Tracheophyta</taxon>
        <taxon>Spermatophyta</taxon>
        <taxon>Magnoliopsida</taxon>
        <taxon>eudicotyledons</taxon>
        <taxon>Gunneridae</taxon>
        <taxon>Pentapetalae</taxon>
        <taxon>asterids</taxon>
        <taxon>campanulids</taxon>
        <taxon>Asterales</taxon>
        <taxon>Asteraceae</taxon>
        <taxon>Asteroideae</taxon>
        <taxon>Anthemideae</taxon>
        <taxon>Anthemidinae</taxon>
        <taxon>Tanacetum</taxon>
    </lineage>
</organism>